<dbReference type="PROSITE" id="PS01264">
    <property type="entry name" value="TBOX_2"/>
    <property type="match status" value="1"/>
</dbReference>
<name>A0A4X1VXM3_PIG</name>
<dbReference type="FunFam" id="2.60.40.820:FF:000002">
    <property type="entry name" value="T-box transcription factor Brachyury"/>
    <property type="match status" value="1"/>
</dbReference>
<keyword evidence="2" id="KW-0217">Developmental protein</keyword>
<dbReference type="InterPro" id="IPR046360">
    <property type="entry name" value="T-box_DNA-bd"/>
</dbReference>
<dbReference type="PROSITE" id="PS50252">
    <property type="entry name" value="TBOX_3"/>
    <property type="match status" value="1"/>
</dbReference>
<evidence type="ECO:0000256" key="9">
    <source>
        <dbReference type="ARBA" id="ARBA00041469"/>
    </source>
</evidence>
<dbReference type="SMART" id="SM00425">
    <property type="entry name" value="TBOX"/>
    <property type="match status" value="1"/>
</dbReference>
<dbReference type="AlphaFoldDB" id="A0A4X1VXM3"/>
<comment type="subcellular location">
    <subcellularLocation>
        <location evidence="1 11">Nucleus</location>
    </subcellularLocation>
</comment>
<proteinExistence type="predicted"/>
<dbReference type="InterPro" id="IPR002070">
    <property type="entry name" value="TF_Brachyury"/>
</dbReference>
<dbReference type="PROSITE" id="PS01283">
    <property type="entry name" value="TBOX_1"/>
    <property type="match status" value="1"/>
</dbReference>
<evidence type="ECO:0000256" key="2">
    <source>
        <dbReference type="ARBA" id="ARBA00022473"/>
    </source>
</evidence>
<dbReference type="Ensembl" id="ENSSSCT00070054296.1">
    <property type="protein sequence ID" value="ENSSSCP00070046045.1"/>
    <property type="gene ID" value="ENSSSCG00070027074.1"/>
</dbReference>
<reference evidence="13" key="2">
    <citation type="submission" date="2025-08" db="UniProtKB">
        <authorList>
            <consortium name="Ensembl"/>
        </authorList>
    </citation>
    <scope>IDENTIFICATION</scope>
</reference>
<dbReference type="InterPro" id="IPR001699">
    <property type="entry name" value="TF_T-box"/>
</dbReference>
<comment type="caution">
    <text evidence="11">Lacks conserved residue(s) required for the propagation of feature annotation.</text>
</comment>
<evidence type="ECO:0000256" key="1">
    <source>
        <dbReference type="ARBA" id="ARBA00004123"/>
    </source>
</evidence>
<evidence type="ECO:0000259" key="12">
    <source>
        <dbReference type="PROSITE" id="PS50252"/>
    </source>
</evidence>
<dbReference type="InterPro" id="IPR036960">
    <property type="entry name" value="T-box_sf"/>
</dbReference>
<dbReference type="PANTHER" id="PTHR11267">
    <property type="entry name" value="T-BOX PROTEIN-RELATED"/>
    <property type="match status" value="1"/>
</dbReference>
<sequence length="434" mass="46881">MSSPGTESAGKSLQYRVDHLLSAVESELQAGSEKGDPTERELRVGLEESELWLRFKELTNEMIVTKNGRRMFPVLKVNVSGLDPNAMYSFLLDFVAADNHRWKYVNGEWVPGGKPEPQAPSCVYIHPDSPNFGAHWMKAPVSFSKVKLTNKLNGGGQIMLNSLHKYEPRIHIVRVGGPQRMITSHCFPETQFIAVTAYQNEEITALKIKYNPFAKAFLDAKERSDHKDMMEEPGDGQQSGYSQWGWLIPGTSTLCPPATPHPQFGGPLSLPSTHGCERYPALRNHRPAPYPSPYAHRSSSPTYADNSSACLSMLQSHDSWSGLGTPAHASMFPMSPSTGPAASSSQYPSLWSVSNGTITAGAQTSGMSNGLGAQFFRGSAPSAPLAHPVSASSSSGSPLYEGAAPATDIADGQYDASAQARLLASWTPVSPPSM</sequence>
<dbReference type="SUPFAM" id="SSF49417">
    <property type="entry name" value="p53-like transcription factors"/>
    <property type="match status" value="1"/>
</dbReference>
<evidence type="ECO:0000256" key="3">
    <source>
        <dbReference type="ARBA" id="ARBA00023015"/>
    </source>
</evidence>
<keyword evidence="6" id="KW-0804">Transcription</keyword>
<dbReference type="PANTHER" id="PTHR11267:SF83">
    <property type="entry name" value="T-BOX TRANSCRIPTION FACTOR T"/>
    <property type="match status" value="1"/>
</dbReference>
<protein>
    <recommendedName>
        <fullName evidence="8">T-box transcription factor T</fullName>
    </recommendedName>
    <alternativeName>
        <fullName evidence="9">Brachyury protein</fullName>
    </alternativeName>
    <alternativeName>
        <fullName evidence="10">Protein T</fullName>
    </alternativeName>
</protein>
<evidence type="ECO:0000313" key="13">
    <source>
        <dbReference type="Ensembl" id="ENSSSCP00070046045.1"/>
    </source>
</evidence>
<dbReference type="GO" id="GO:0003700">
    <property type="term" value="F:DNA-binding transcription factor activity"/>
    <property type="evidence" value="ECO:0007669"/>
    <property type="project" value="InterPro"/>
</dbReference>
<dbReference type="InterPro" id="IPR018186">
    <property type="entry name" value="TF_T-box_CS"/>
</dbReference>
<dbReference type="InterPro" id="IPR008967">
    <property type="entry name" value="p53-like_TF_DNA-bd_sf"/>
</dbReference>
<dbReference type="PRINTS" id="PR00937">
    <property type="entry name" value="TBOX"/>
</dbReference>
<accession>A0A4X1VXM3</accession>
<dbReference type="GO" id="GO:0045893">
    <property type="term" value="P:positive regulation of DNA-templated transcription"/>
    <property type="evidence" value="ECO:0007669"/>
    <property type="project" value="InterPro"/>
</dbReference>
<keyword evidence="5" id="KW-0010">Activator</keyword>
<evidence type="ECO:0000313" key="14">
    <source>
        <dbReference type="Proteomes" id="UP000314985"/>
    </source>
</evidence>
<keyword evidence="4 11" id="KW-0238">DNA-binding</keyword>
<feature type="domain" description="T-box" evidence="12">
    <location>
        <begin position="46"/>
        <end position="219"/>
    </location>
</feature>
<evidence type="ECO:0000256" key="10">
    <source>
        <dbReference type="ARBA" id="ARBA00042501"/>
    </source>
</evidence>
<evidence type="ECO:0000256" key="6">
    <source>
        <dbReference type="ARBA" id="ARBA00023163"/>
    </source>
</evidence>
<dbReference type="GO" id="GO:0000978">
    <property type="term" value="F:RNA polymerase II cis-regulatory region sequence-specific DNA binding"/>
    <property type="evidence" value="ECO:0007669"/>
    <property type="project" value="InterPro"/>
</dbReference>
<reference evidence="13 14" key="1">
    <citation type="submission" date="2017-08" db="EMBL/GenBank/DDBJ databases">
        <title>USMARCv1.0.</title>
        <authorList>
            <person name="Hannum G.I."/>
            <person name="Koren S."/>
            <person name="Schroeder S.G."/>
            <person name="Chin S.C."/>
            <person name="Nonneman D.J."/>
            <person name="Becker S.A."/>
            <person name="Rosen B.D."/>
            <person name="Bickhart D.M."/>
            <person name="Putnam N.H."/>
            <person name="Green R.E."/>
            <person name="Tuggle C.K."/>
            <person name="Liu H."/>
            <person name="Rohrer G.A."/>
            <person name="Warr A."/>
            <person name="Hall R."/>
            <person name="Kim K."/>
            <person name="Hume D.A."/>
            <person name="Talbot R."/>
            <person name="Chow W."/>
            <person name="Howe K."/>
            <person name="Schwartz A.S."/>
            <person name="Watson M."/>
            <person name="Archibald A.L."/>
            <person name="Phillippy A.M."/>
            <person name="Smith T.P.L."/>
        </authorList>
    </citation>
    <scope>NUCLEOTIDE SEQUENCE [LARGE SCALE GENOMIC DNA]</scope>
</reference>
<evidence type="ECO:0000256" key="11">
    <source>
        <dbReference type="PROSITE-ProRule" id="PRU00201"/>
    </source>
</evidence>
<dbReference type="Gene3D" id="2.60.40.820">
    <property type="entry name" value="Transcription factor, T-box"/>
    <property type="match status" value="1"/>
</dbReference>
<dbReference type="Proteomes" id="UP000314985">
    <property type="component" value="Chromosome 1"/>
</dbReference>
<evidence type="ECO:0000256" key="4">
    <source>
        <dbReference type="ARBA" id="ARBA00023125"/>
    </source>
</evidence>
<dbReference type="PRINTS" id="PR00938">
    <property type="entry name" value="BRACHYURY"/>
</dbReference>
<organism evidence="13 14">
    <name type="scientific">Sus scrofa</name>
    <name type="common">Pig</name>
    <dbReference type="NCBI Taxonomy" id="9823"/>
    <lineage>
        <taxon>Eukaryota</taxon>
        <taxon>Metazoa</taxon>
        <taxon>Chordata</taxon>
        <taxon>Craniata</taxon>
        <taxon>Vertebrata</taxon>
        <taxon>Euteleostomi</taxon>
        <taxon>Mammalia</taxon>
        <taxon>Eutheria</taxon>
        <taxon>Laurasiatheria</taxon>
        <taxon>Artiodactyla</taxon>
        <taxon>Suina</taxon>
        <taxon>Suidae</taxon>
        <taxon>Sus</taxon>
    </lineage>
</organism>
<dbReference type="GO" id="GO:0005634">
    <property type="term" value="C:nucleus"/>
    <property type="evidence" value="ECO:0007669"/>
    <property type="project" value="UniProtKB-SubCell"/>
</dbReference>
<dbReference type="Pfam" id="PF00907">
    <property type="entry name" value="T-box"/>
    <property type="match status" value="1"/>
</dbReference>
<evidence type="ECO:0000256" key="7">
    <source>
        <dbReference type="ARBA" id="ARBA00023242"/>
    </source>
</evidence>
<dbReference type="CDD" id="cd20202">
    <property type="entry name" value="T-box_TBXT"/>
    <property type="match status" value="1"/>
</dbReference>
<evidence type="ECO:0000256" key="8">
    <source>
        <dbReference type="ARBA" id="ARBA00040703"/>
    </source>
</evidence>
<keyword evidence="3" id="KW-0805">Transcription regulation</keyword>
<evidence type="ECO:0000256" key="5">
    <source>
        <dbReference type="ARBA" id="ARBA00023159"/>
    </source>
</evidence>
<keyword evidence="7 11" id="KW-0539">Nucleus</keyword>